<dbReference type="Proteomes" id="UP000250043">
    <property type="component" value="Unassembled WGS sequence"/>
</dbReference>
<evidence type="ECO:0000313" key="1">
    <source>
        <dbReference type="EMBL" id="OCH84878.1"/>
    </source>
</evidence>
<evidence type="ECO:0008006" key="3">
    <source>
        <dbReference type="Google" id="ProtNLM"/>
    </source>
</evidence>
<organism evidence="1 2">
    <name type="scientific">Obba rivulosa</name>
    <dbReference type="NCBI Taxonomy" id="1052685"/>
    <lineage>
        <taxon>Eukaryota</taxon>
        <taxon>Fungi</taxon>
        <taxon>Dikarya</taxon>
        <taxon>Basidiomycota</taxon>
        <taxon>Agaricomycotina</taxon>
        <taxon>Agaricomycetes</taxon>
        <taxon>Polyporales</taxon>
        <taxon>Gelatoporiaceae</taxon>
        <taxon>Obba</taxon>
    </lineage>
</organism>
<keyword evidence="2" id="KW-1185">Reference proteome</keyword>
<dbReference type="OrthoDB" id="2750183at2759"/>
<dbReference type="EMBL" id="KV722626">
    <property type="protein sequence ID" value="OCH84878.1"/>
    <property type="molecule type" value="Genomic_DNA"/>
</dbReference>
<accession>A0A8E2AIP4</accession>
<proteinExistence type="predicted"/>
<protein>
    <recommendedName>
        <fullName evidence="3">F-box domain-containing protein</fullName>
    </recommendedName>
</protein>
<evidence type="ECO:0000313" key="2">
    <source>
        <dbReference type="Proteomes" id="UP000250043"/>
    </source>
</evidence>
<name>A0A8E2AIP4_9APHY</name>
<sequence>MITGPSYAIPEIGSVTLKLLRRHRYPGSAVVGADMKLTFDCLFAVVPQLSSRSDVLSMALTCRTVYAYAIEHIRLWRVHVEESIALSVRKDLYVDFPSRLRLVRELTLPHFPRNVDLILQAGDSRKTVQIAADNII</sequence>
<gene>
    <name evidence="1" type="ORF">OBBRIDRAFT_357812</name>
</gene>
<dbReference type="AlphaFoldDB" id="A0A8E2AIP4"/>
<reference evidence="1 2" key="1">
    <citation type="submission" date="2016-07" db="EMBL/GenBank/DDBJ databases">
        <title>Draft genome of the white-rot fungus Obba rivulosa 3A-2.</title>
        <authorList>
            <consortium name="DOE Joint Genome Institute"/>
            <person name="Miettinen O."/>
            <person name="Riley R."/>
            <person name="Acob R."/>
            <person name="Barry K."/>
            <person name="Cullen D."/>
            <person name="De Vries R."/>
            <person name="Hainaut M."/>
            <person name="Hatakka A."/>
            <person name="Henrissat B."/>
            <person name="Hilden K."/>
            <person name="Kuo R."/>
            <person name="Labutti K."/>
            <person name="Lipzen A."/>
            <person name="Makela M.R."/>
            <person name="Sandor L."/>
            <person name="Spatafora J.W."/>
            <person name="Grigoriev I.V."/>
            <person name="Hibbett D.S."/>
        </authorList>
    </citation>
    <scope>NUCLEOTIDE SEQUENCE [LARGE SCALE GENOMIC DNA]</scope>
    <source>
        <strain evidence="1 2">3A-2</strain>
    </source>
</reference>